<evidence type="ECO:0000313" key="8">
    <source>
        <dbReference type="EMBL" id="CUG86920.1"/>
    </source>
</evidence>
<dbReference type="SMART" id="SM00320">
    <property type="entry name" value="WD40"/>
    <property type="match status" value="4"/>
</dbReference>
<dbReference type="EMBL" id="CYKH01001406">
    <property type="protein sequence ID" value="CUG86920.1"/>
    <property type="molecule type" value="Genomic_DNA"/>
</dbReference>
<feature type="region of interest" description="Disordered" evidence="5">
    <location>
        <begin position="430"/>
        <end position="636"/>
    </location>
</feature>
<dbReference type="GO" id="GO:0006261">
    <property type="term" value="P:DNA-templated DNA replication"/>
    <property type="evidence" value="ECO:0007669"/>
    <property type="project" value="TreeGrafter"/>
</dbReference>
<dbReference type="SUPFAM" id="SSF50978">
    <property type="entry name" value="WD40 repeat-like"/>
    <property type="match status" value="1"/>
</dbReference>
<dbReference type="PANTHER" id="PTHR19932">
    <property type="entry name" value="WD REPEAT AND HMG-BOX DNA BINDING PROTEIN"/>
    <property type="match status" value="1"/>
</dbReference>
<keyword evidence="3" id="KW-0677">Repeat</keyword>
<feature type="compositionally biased region" description="Low complexity" evidence="5">
    <location>
        <begin position="1404"/>
        <end position="1421"/>
    </location>
</feature>
<feature type="domain" description="WDHD1/CFT4 second beta-propeller" evidence="6">
    <location>
        <begin position="666"/>
        <end position="975"/>
    </location>
</feature>
<evidence type="ECO:0000256" key="3">
    <source>
        <dbReference type="ARBA" id="ARBA00022737"/>
    </source>
</evidence>
<evidence type="ECO:0000256" key="4">
    <source>
        <dbReference type="ARBA" id="ARBA00023242"/>
    </source>
</evidence>
<proteinExistence type="predicted"/>
<keyword evidence="4" id="KW-0539">Nucleus</keyword>
<dbReference type="OMA" id="SVGYIHC"/>
<dbReference type="InterPro" id="IPR048591">
    <property type="entry name" value="WDHD1/CFT4_hel"/>
</dbReference>
<feature type="compositionally biased region" description="Gly residues" evidence="5">
    <location>
        <begin position="1124"/>
        <end position="1134"/>
    </location>
</feature>
<evidence type="ECO:0000313" key="9">
    <source>
        <dbReference type="Proteomes" id="UP000051952"/>
    </source>
</evidence>
<feature type="compositionally biased region" description="Low complexity" evidence="5">
    <location>
        <begin position="548"/>
        <end position="567"/>
    </location>
</feature>
<dbReference type="OrthoDB" id="427368at2759"/>
<dbReference type="GO" id="GO:0003682">
    <property type="term" value="F:chromatin binding"/>
    <property type="evidence" value="ECO:0007669"/>
    <property type="project" value="TreeGrafter"/>
</dbReference>
<dbReference type="Gene3D" id="2.130.10.10">
    <property type="entry name" value="YVTN repeat-like/Quinoprotein amine dehydrogenase"/>
    <property type="match status" value="1"/>
</dbReference>
<organism evidence="8 9">
    <name type="scientific">Bodo saltans</name>
    <name type="common">Flagellated protozoan</name>
    <dbReference type="NCBI Taxonomy" id="75058"/>
    <lineage>
        <taxon>Eukaryota</taxon>
        <taxon>Discoba</taxon>
        <taxon>Euglenozoa</taxon>
        <taxon>Kinetoplastea</taxon>
        <taxon>Metakinetoplastina</taxon>
        <taxon>Eubodonida</taxon>
        <taxon>Bodonidae</taxon>
        <taxon>Bodo</taxon>
    </lineage>
</organism>
<comment type="subcellular location">
    <subcellularLocation>
        <location evidence="1">Nucleus</location>
    </subcellularLocation>
</comment>
<feature type="compositionally biased region" description="Polar residues" evidence="5">
    <location>
        <begin position="1449"/>
        <end position="1460"/>
    </location>
</feature>
<feature type="compositionally biased region" description="Acidic residues" evidence="5">
    <location>
        <begin position="1477"/>
        <end position="1486"/>
    </location>
</feature>
<dbReference type="Pfam" id="PF12341">
    <property type="entry name" value="Mcl1_mid"/>
    <property type="match status" value="1"/>
</dbReference>
<name>A0A0S4JAG0_BODSA</name>
<dbReference type="VEuPathDB" id="TriTrypDB:BSAL_00785"/>
<feature type="domain" description="WDHD1/CFT4 helical bundle" evidence="7">
    <location>
        <begin position="992"/>
        <end position="1078"/>
    </location>
</feature>
<dbReference type="GO" id="GO:0043596">
    <property type="term" value="C:nuclear replication fork"/>
    <property type="evidence" value="ECO:0007669"/>
    <property type="project" value="TreeGrafter"/>
</dbReference>
<feature type="compositionally biased region" description="Acidic residues" evidence="5">
    <location>
        <begin position="513"/>
        <end position="524"/>
    </location>
</feature>
<dbReference type="Proteomes" id="UP000051952">
    <property type="component" value="Unassembled WGS sequence"/>
</dbReference>
<evidence type="ECO:0000259" key="7">
    <source>
        <dbReference type="Pfam" id="PF20946"/>
    </source>
</evidence>
<accession>A0A0S4JAG0</accession>
<dbReference type="GO" id="GO:0000278">
    <property type="term" value="P:mitotic cell cycle"/>
    <property type="evidence" value="ECO:0007669"/>
    <property type="project" value="TreeGrafter"/>
</dbReference>
<evidence type="ECO:0000259" key="6">
    <source>
        <dbReference type="Pfam" id="PF12341"/>
    </source>
</evidence>
<dbReference type="InterPro" id="IPR001680">
    <property type="entry name" value="WD40_rpt"/>
</dbReference>
<feature type="compositionally biased region" description="Acidic residues" evidence="5">
    <location>
        <begin position="469"/>
        <end position="478"/>
    </location>
</feature>
<feature type="region of interest" description="Disordered" evidence="5">
    <location>
        <begin position="1404"/>
        <end position="1498"/>
    </location>
</feature>
<dbReference type="InterPro" id="IPR022100">
    <property type="entry name" value="WDHD1/CFT4_beta-prop_2nd"/>
</dbReference>
<feature type="region of interest" description="Disordered" evidence="5">
    <location>
        <begin position="1112"/>
        <end position="1140"/>
    </location>
</feature>
<feature type="compositionally biased region" description="Acidic residues" evidence="5">
    <location>
        <begin position="575"/>
        <end position="605"/>
    </location>
</feature>
<reference evidence="9" key="1">
    <citation type="submission" date="2015-09" db="EMBL/GenBank/DDBJ databases">
        <authorList>
            <consortium name="Pathogen Informatics"/>
        </authorList>
    </citation>
    <scope>NUCLEOTIDE SEQUENCE [LARGE SCALE GENOMIC DNA]</scope>
    <source>
        <strain evidence="9">Lake Konstanz</strain>
    </source>
</reference>
<gene>
    <name evidence="8" type="ORF">BSAL_00785</name>
</gene>
<sequence>MFCSLYRPTPGQTTTPTRVAVDKDLMIVGGPDGAVSLYRTSRWFAHATPLWTSKIHDGPVTSVALCTSAGYGFSAGRDGHVYRHDMTLTIANSSSFTKGNTSGTTQAHTDGDEGIVADISAAQVSASQIVCRVSGEINVIALDDEKTKLFVAGDSLRYITLGEHPSVVSVPLPIPGPVVAVALAPCGKLIAAASGSTCDVCIVGLTPPPLSEATQSPDALLSATSIETAYPFASLKFVLRSVAPASWKQNEALSCGFGWCRSEPGLDSYYIIGIPTKDGVRLMRLLPKGHPVNPRKDTEHTLESVHTISVAGLRDTTSAILLTHTKTDFTLVVNGNDVLAAGADDEESGSSATNAAAAKNAAAATVPSVVVVKVSLNKKGKVSGTQRIGEYRTPSATSDVAVDRVSSGSLAVGSTCGSVSVIKSAVPLARKPKAPSNNMSTTEEGEAPQKKRGVADIAAPRTKSGGVVDVEDDDEDEEPQRQDTVVTQDKYRNLGEDEEATSKKNKKPRRGDSDEDEDDDANGEEDYRSVMKDLVRSKHHVLKEGTKRSSTLRSSATSSAAISKPPSQSTRAAYLDDEAEEGEEDSDADNAGDRDSDDEYDEEGEHDGSVQGDAGDLIDDHNSRADSAEGIGRIENPDDLLAGLRAGQQRQRNNNSSATVVDRDYHFQPGATPLKAVDGVSTSSCYLAYNSIGCIRYDSGGTVIQFHDVSRASIKLQERGRVEMAALGHSGAAVVYDVAGTEAAAEQEATSGASAPLLLYFRTYSALGAQSDWSLSLLASETCRCIAVGLRFVAVATSIGLRIFSLSGLEIAVLSIASRIVTMVGCNSTRLAQTLRHDQDPLAVAYLTGGGGSGLEVVVYNCHNGSVQTPPTPCPVTLDREFGDHYLQWLGFSDDGPLHTCDSAGVVRMHVSDWGGSWVPVHDPRHFTSDAVYQYWPWAMNDQHMFAYRSTGREDPFPVASATPPPMEQLRLCLPLLKNSGGEKRMIVRDRFIRNSMKMNELKRNSKYYTETIAKLDIAHDARLMELFKTALKEQQTSRAVDIATMFELRDSVEEAAREANKEGHKSVVLKLVQVIKMRHDLKLKRNCTLPLESQEVSDKERDQILRKLLQKEKLQQQDPTSAGGAGRPQGGAGNVPPQRIVGNVQLHKSVRLDEETLHTIEETAADAAVAAAPPQRRSVVFDESRPPAPTVVVAPHVANTKAPALVLAASTIHKSAPAAVAPATTVVELPAKKAEPPRFGKAASPSSAATTTLAAVATAPVVNNIIGAPLSAPASSPAAVTKPQPPGRVLASASPSGAKATAQAENIESATLTADTVVVTTPIPSSPPLKSNITPATAAKPAPPQGSPARAKTPSTTKSTTPGSAVKQQSSSHTANLPPAAPPAVNVFDAPAPAFVDVSSLPSMHSSSFGSASSHSSVSSLPRDPFLNPGEDGTRVGFGMRDVGHMQDNASQEASSQIMPKTLSFGEALRKRLREEDEADDDNDEGAPPRAMQSLFK</sequence>
<feature type="compositionally biased region" description="Basic and acidic residues" evidence="5">
    <location>
        <begin position="618"/>
        <end position="627"/>
    </location>
</feature>
<evidence type="ECO:0000256" key="5">
    <source>
        <dbReference type="SAM" id="MobiDB-lite"/>
    </source>
</evidence>
<dbReference type="Pfam" id="PF20946">
    <property type="entry name" value="Ctf4_C"/>
    <property type="match status" value="1"/>
</dbReference>
<feature type="compositionally biased region" description="Polar residues" evidence="5">
    <location>
        <begin position="1367"/>
        <end position="1376"/>
    </location>
</feature>
<dbReference type="GO" id="GO:0006281">
    <property type="term" value="P:DNA repair"/>
    <property type="evidence" value="ECO:0007669"/>
    <property type="project" value="TreeGrafter"/>
</dbReference>
<keyword evidence="9" id="KW-1185">Reference proteome</keyword>
<feature type="compositionally biased region" description="Basic and acidic residues" evidence="5">
    <location>
        <begin position="525"/>
        <end position="547"/>
    </location>
</feature>
<keyword evidence="2" id="KW-0853">WD repeat</keyword>
<feature type="region of interest" description="Disordered" evidence="5">
    <location>
        <begin position="1324"/>
        <end position="1383"/>
    </location>
</feature>
<evidence type="ECO:0000256" key="1">
    <source>
        <dbReference type="ARBA" id="ARBA00004123"/>
    </source>
</evidence>
<feature type="region of interest" description="Disordered" evidence="5">
    <location>
        <begin position="1273"/>
        <end position="1304"/>
    </location>
</feature>
<dbReference type="PANTHER" id="PTHR19932:SF10">
    <property type="entry name" value="WD REPEAT AND HMG-BOX DNA-BINDING PROTEIN 1"/>
    <property type="match status" value="1"/>
</dbReference>
<feature type="compositionally biased region" description="Low complexity" evidence="5">
    <location>
        <begin position="1353"/>
        <end position="1363"/>
    </location>
</feature>
<dbReference type="InterPro" id="IPR015943">
    <property type="entry name" value="WD40/YVTN_repeat-like_dom_sf"/>
</dbReference>
<evidence type="ECO:0000256" key="2">
    <source>
        <dbReference type="ARBA" id="ARBA00022574"/>
    </source>
</evidence>
<dbReference type="InterPro" id="IPR036322">
    <property type="entry name" value="WD40_repeat_dom_sf"/>
</dbReference>
<protein>
    <submittedName>
        <fullName evidence="8">Uncharacterized protein</fullName>
    </submittedName>
</protein>